<name>A0A3E3JZD5_9FIRM</name>
<keyword evidence="8 13" id="KW-0808">Transferase</keyword>
<dbReference type="SMART" id="SM00852">
    <property type="entry name" value="MoCF_biosynth"/>
    <property type="match status" value="1"/>
</dbReference>
<comment type="catalytic activity">
    <reaction evidence="12">
        <text>adenylyl-molybdopterin + molybdate = Mo-molybdopterin + AMP + H(+)</text>
        <dbReference type="Rhea" id="RHEA:35047"/>
        <dbReference type="ChEBI" id="CHEBI:15378"/>
        <dbReference type="ChEBI" id="CHEBI:36264"/>
        <dbReference type="ChEBI" id="CHEBI:62727"/>
        <dbReference type="ChEBI" id="CHEBI:71302"/>
        <dbReference type="ChEBI" id="CHEBI:456215"/>
        <dbReference type="EC" id="2.10.1.1"/>
    </reaction>
</comment>
<sequence>MSERCVTVQEAQNDIRMIVSKSRETEEATLLEAGGRILSENLRAGKSSPPFPRSPYDGYALRAADIQGANKKQPVCLKVVEKLCAGKYPKQVIGSGEAARIMTGAPIPNGADTVVKQEDTDYGEGIVQIYRSQNPYDHYCPQGEDFLAGEKLLTKGLRMDAIRIGIAASAGCDRIRVVKKVRVAVLTTGSELAKPGTKLRPGQIYDSSLYLISERIRELGGEVVRMNSVLDEPEILKGRLREAARCADLIVTTGGVSVGEKDLTRQVLSQMGADKVFDRVFVKPGSPTALFRLEETPVFALSGNPFAATVHMELLVRAAIARWYGCDELFPHEKRGFLLSNFGKSAVSDRYIRGTESGGRILLPNGKERSGILSSMNGCNCLVKIEQGRANLREGERVCYIKI</sequence>
<feature type="domain" description="MoaB/Mog" evidence="14">
    <location>
        <begin position="184"/>
        <end position="322"/>
    </location>
</feature>
<keyword evidence="16" id="KW-1185">Reference proteome</keyword>
<dbReference type="OrthoDB" id="9804758at2"/>
<keyword evidence="9 13" id="KW-0479">Metal-binding</keyword>
<dbReference type="RefSeq" id="WP_117493807.1">
    <property type="nucleotide sequence ID" value="NZ_JAAISY010000011.1"/>
</dbReference>
<dbReference type="GO" id="GO:0061599">
    <property type="term" value="F:molybdopterin molybdotransferase activity"/>
    <property type="evidence" value="ECO:0007669"/>
    <property type="project" value="UniProtKB-UniRule"/>
</dbReference>
<dbReference type="InterPro" id="IPR036425">
    <property type="entry name" value="MoaB/Mog-like_dom_sf"/>
</dbReference>
<dbReference type="Gene3D" id="3.90.105.10">
    <property type="entry name" value="Molybdopterin biosynthesis moea protein, domain 2"/>
    <property type="match status" value="1"/>
</dbReference>
<dbReference type="GO" id="GO:0005829">
    <property type="term" value="C:cytosol"/>
    <property type="evidence" value="ECO:0007669"/>
    <property type="project" value="TreeGrafter"/>
</dbReference>
<comment type="cofactor">
    <cofactor evidence="1 13">
        <name>Mg(2+)</name>
        <dbReference type="ChEBI" id="CHEBI:18420"/>
    </cofactor>
</comment>
<dbReference type="Pfam" id="PF03453">
    <property type="entry name" value="MoeA_N"/>
    <property type="match status" value="1"/>
</dbReference>
<keyword evidence="11 13" id="KW-0501">Molybdenum cofactor biosynthesis</keyword>
<dbReference type="Pfam" id="PF00994">
    <property type="entry name" value="MoCF_biosynth"/>
    <property type="match status" value="1"/>
</dbReference>
<dbReference type="Pfam" id="PF03454">
    <property type="entry name" value="MoeA_C"/>
    <property type="match status" value="1"/>
</dbReference>
<dbReference type="GO" id="GO:0046872">
    <property type="term" value="F:metal ion binding"/>
    <property type="evidence" value="ECO:0007669"/>
    <property type="project" value="UniProtKB-UniRule"/>
</dbReference>
<dbReference type="GO" id="GO:0006777">
    <property type="term" value="P:Mo-molybdopterin cofactor biosynthetic process"/>
    <property type="evidence" value="ECO:0007669"/>
    <property type="project" value="UniProtKB-UniRule"/>
</dbReference>
<dbReference type="Gene3D" id="3.40.980.10">
    <property type="entry name" value="MoaB/Mog-like domain"/>
    <property type="match status" value="1"/>
</dbReference>
<evidence type="ECO:0000256" key="6">
    <source>
        <dbReference type="ARBA" id="ARBA00021108"/>
    </source>
</evidence>
<evidence type="ECO:0000256" key="10">
    <source>
        <dbReference type="ARBA" id="ARBA00022842"/>
    </source>
</evidence>
<dbReference type="Proteomes" id="UP000261080">
    <property type="component" value="Unassembled WGS sequence"/>
</dbReference>
<dbReference type="NCBIfam" id="TIGR00177">
    <property type="entry name" value="molyb_syn"/>
    <property type="match status" value="1"/>
</dbReference>
<dbReference type="PANTHER" id="PTHR10192:SF5">
    <property type="entry name" value="GEPHYRIN"/>
    <property type="match status" value="1"/>
</dbReference>
<comment type="similarity">
    <text evidence="4 13">Belongs to the MoeA family.</text>
</comment>
<keyword evidence="10 13" id="KW-0460">Magnesium</keyword>
<comment type="function">
    <text evidence="2 13">Catalyzes the insertion of molybdate into adenylated molybdopterin with the concomitant release of AMP.</text>
</comment>
<evidence type="ECO:0000256" key="9">
    <source>
        <dbReference type="ARBA" id="ARBA00022723"/>
    </source>
</evidence>
<dbReference type="NCBIfam" id="NF045515">
    <property type="entry name" value="Glp_gephyrin"/>
    <property type="match status" value="1"/>
</dbReference>
<reference evidence="15 16" key="1">
    <citation type="submission" date="2018-08" db="EMBL/GenBank/DDBJ databases">
        <title>A genome reference for cultivated species of the human gut microbiota.</title>
        <authorList>
            <person name="Zou Y."/>
            <person name="Xue W."/>
            <person name="Luo G."/>
        </authorList>
    </citation>
    <scope>NUCLEOTIDE SEQUENCE [LARGE SCALE GENOMIC DNA]</scope>
    <source>
        <strain evidence="15 16">AF37-2AT</strain>
    </source>
</reference>
<dbReference type="Gene3D" id="2.40.340.10">
    <property type="entry name" value="MoeA, C-terminal, domain IV"/>
    <property type="match status" value="1"/>
</dbReference>
<comment type="pathway">
    <text evidence="3 13">Cofactor biosynthesis; molybdopterin biosynthesis.</text>
</comment>
<evidence type="ECO:0000256" key="11">
    <source>
        <dbReference type="ARBA" id="ARBA00023150"/>
    </source>
</evidence>
<accession>A0A3E3JZD5</accession>
<organism evidence="15 16">
    <name type="scientific">Sellimonas intestinalis</name>
    <dbReference type="NCBI Taxonomy" id="1653434"/>
    <lineage>
        <taxon>Bacteria</taxon>
        <taxon>Bacillati</taxon>
        <taxon>Bacillota</taxon>
        <taxon>Clostridia</taxon>
        <taxon>Lachnospirales</taxon>
        <taxon>Lachnospiraceae</taxon>
        <taxon>Sellimonas</taxon>
    </lineage>
</organism>
<gene>
    <name evidence="15" type="ORF">DW016_14045</name>
</gene>
<evidence type="ECO:0000259" key="14">
    <source>
        <dbReference type="SMART" id="SM00852"/>
    </source>
</evidence>
<evidence type="ECO:0000256" key="7">
    <source>
        <dbReference type="ARBA" id="ARBA00022505"/>
    </source>
</evidence>
<dbReference type="InterPro" id="IPR001453">
    <property type="entry name" value="MoaB/Mog_dom"/>
</dbReference>
<dbReference type="InterPro" id="IPR005111">
    <property type="entry name" value="MoeA_C_domain_IV"/>
</dbReference>
<evidence type="ECO:0000256" key="8">
    <source>
        <dbReference type="ARBA" id="ARBA00022679"/>
    </source>
</evidence>
<dbReference type="AlphaFoldDB" id="A0A3E3JZD5"/>
<dbReference type="Gene3D" id="2.170.190.11">
    <property type="entry name" value="Molybdopterin biosynthesis moea protein, domain 3"/>
    <property type="match status" value="1"/>
</dbReference>
<keyword evidence="7 13" id="KW-0500">Molybdenum</keyword>
<dbReference type="EMBL" id="QVLX01000010">
    <property type="protein sequence ID" value="RGE85010.1"/>
    <property type="molecule type" value="Genomic_DNA"/>
</dbReference>
<evidence type="ECO:0000256" key="12">
    <source>
        <dbReference type="ARBA" id="ARBA00047317"/>
    </source>
</evidence>
<dbReference type="CDD" id="cd00887">
    <property type="entry name" value="MoeA"/>
    <property type="match status" value="1"/>
</dbReference>
<dbReference type="SUPFAM" id="SSF53218">
    <property type="entry name" value="Molybdenum cofactor biosynthesis proteins"/>
    <property type="match status" value="1"/>
</dbReference>
<evidence type="ECO:0000256" key="5">
    <source>
        <dbReference type="ARBA" id="ARBA00013269"/>
    </source>
</evidence>
<protein>
    <recommendedName>
        <fullName evidence="6 13">Molybdopterin molybdenumtransferase</fullName>
        <ecNumber evidence="5 13">2.10.1.1</ecNumber>
    </recommendedName>
</protein>
<dbReference type="InterPro" id="IPR036135">
    <property type="entry name" value="MoeA_linker/N_sf"/>
</dbReference>
<dbReference type="EC" id="2.10.1.1" evidence="5 13"/>
<evidence type="ECO:0000313" key="16">
    <source>
        <dbReference type="Proteomes" id="UP000261080"/>
    </source>
</evidence>
<evidence type="ECO:0000256" key="13">
    <source>
        <dbReference type="RuleBase" id="RU365090"/>
    </source>
</evidence>
<evidence type="ECO:0000256" key="1">
    <source>
        <dbReference type="ARBA" id="ARBA00001946"/>
    </source>
</evidence>
<evidence type="ECO:0000313" key="15">
    <source>
        <dbReference type="EMBL" id="RGE85010.1"/>
    </source>
</evidence>
<dbReference type="SUPFAM" id="SSF63882">
    <property type="entry name" value="MoeA N-terminal region -like"/>
    <property type="match status" value="1"/>
</dbReference>
<dbReference type="FunFam" id="3.40.980.10:FF:000004">
    <property type="entry name" value="Molybdopterin molybdenumtransferase"/>
    <property type="match status" value="1"/>
</dbReference>
<dbReference type="PANTHER" id="PTHR10192">
    <property type="entry name" value="MOLYBDOPTERIN BIOSYNTHESIS PROTEIN"/>
    <property type="match status" value="1"/>
</dbReference>
<evidence type="ECO:0000256" key="2">
    <source>
        <dbReference type="ARBA" id="ARBA00002901"/>
    </source>
</evidence>
<dbReference type="InterPro" id="IPR036688">
    <property type="entry name" value="MoeA_C_domain_IV_sf"/>
</dbReference>
<dbReference type="FunFam" id="2.170.190.11:FF:000001">
    <property type="entry name" value="Molybdopterin molybdenumtransferase"/>
    <property type="match status" value="1"/>
</dbReference>
<dbReference type="UniPathway" id="UPA00344"/>
<dbReference type="InterPro" id="IPR005110">
    <property type="entry name" value="MoeA_linker/N"/>
</dbReference>
<proteinExistence type="inferred from homology"/>
<evidence type="ECO:0000256" key="4">
    <source>
        <dbReference type="ARBA" id="ARBA00010763"/>
    </source>
</evidence>
<evidence type="ECO:0000256" key="3">
    <source>
        <dbReference type="ARBA" id="ARBA00005046"/>
    </source>
</evidence>
<dbReference type="SUPFAM" id="SSF63867">
    <property type="entry name" value="MoeA C-terminal domain-like"/>
    <property type="match status" value="1"/>
</dbReference>
<comment type="caution">
    <text evidence="15">The sequence shown here is derived from an EMBL/GenBank/DDBJ whole genome shotgun (WGS) entry which is preliminary data.</text>
</comment>
<dbReference type="InterPro" id="IPR038987">
    <property type="entry name" value="MoeA-like"/>
</dbReference>